<dbReference type="Proteomes" id="UP001215598">
    <property type="component" value="Unassembled WGS sequence"/>
</dbReference>
<feature type="non-terminal residue" evidence="2">
    <location>
        <position position="1"/>
    </location>
</feature>
<keyword evidence="3" id="KW-1185">Reference proteome</keyword>
<feature type="transmembrane region" description="Helical" evidence="1">
    <location>
        <begin position="54"/>
        <end position="73"/>
    </location>
</feature>
<keyword evidence="1" id="KW-1133">Transmembrane helix</keyword>
<proteinExistence type="predicted"/>
<sequence>MSQSGWDTLLLGREPFGAGGPVLHTAAGERRTAGRRSVRSLNSRSRGVDIPSPLFSFSFFFLSFFLSFLRGTVHTFSLLPLPSSRSLAFIFLFLFLSSFLRVRGIDVAAA</sequence>
<comment type="caution">
    <text evidence="2">The sequence shown here is derived from an EMBL/GenBank/DDBJ whole genome shotgun (WGS) entry which is preliminary data.</text>
</comment>
<evidence type="ECO:0008006" key="4">
    <source>
        <dbReference type="Google" id="ProtNLM"/>
    </source>
</evidence>
<name>A0AAD7I481_9AGAR</name>
<feature type="transmembrane region" description="Helical" evidence="1">
    <location>
        <begin position="85"/>
        <end position="102"/>
    </location>
</feature>
<protein>
    <recommendedName>
        <fullName evidence="4">Transmembrane protein</fullName>
    </recommendedName>
</protein>
<gene>
    <name evidence="2" type="ORF">B0H16DRAFT_1577685</name>
</gene>
<dbReference type="AlphaFoldDB" id="A0AAD7I481"/>
<reference evidence="2" key="1">
    <citation type="submission" date="2023-03" db="EMBL/GenBank/DDBJ databases">
        <title>Massive genome expansion in bonnet fungi (Mycena s.s.) driven by repeated elements and novel gene families across ecological guilds.</title>
        <authorList>
            <consortium name="Lawrence Berkeley National Laboratory"/>
            <person name="Harder C.B."/>
            <person name="Miyauchi S."/>
            <person name="Viragh M."/>
            <person name="Kuo A."/>
            <person name="Thoen E."/>
            <person name="Andreopoulos B."/>
            <person name="Lu D."/>
            <person name="Skrede I."/>
            <person name="Drula E."/>
            <person name="Henrissat B."/>
            <person name="Morin E."/>
            <person name="Kohler A."/>
            <person name="Barry K."/>
            <person name="LaButti K."/>
            <person name="Morin E."/>
            <person name="Salamov A."/>
            <person name="Lipzen A."/>
            <person name="Mereny Z."/>
            <person name="Hegedus B."/>
            <person name="Baldrian P."/>
            <person name="Stursova M."/>
            <person name="Weitz H."/>
            <person name="Taylor A."/>
            <person name="Grigoriev I.V."/>
            <person name="Nagy L.G."/>
            <person name="Martin F."/>
            <person name="Kauserud H."/>
        </authorList>
    </citation>
    <scope>NUCLEOTIDE SEQUENCE</scope>
    <source>
        <strain evidence="2">CBHHK182m</strain>
    </source>
</reference>
<organism evidence="2 3">
    <name type="scientific">Mycena metata</name>
    <dbReference type="NCBI Taxonomy" id="1033252"/>
    <lineage>
        <taxon>Eukaryota</taxon>
        <taxon>Fungi</taxon>
        <taxon>Dikarya</taxon>
        <taxon>Basidiomycota</taxon>
        <taxon>Agaricomycotina</taxon>
        <taxon>Agaricomycetes</taxon>
        <taxon>Agaricomycetidae</taxon>
        <taxon>Agaricales</taxon>
        <taxon>Marasmiineae</taxon>
        <taxon>Mycenaceae</taxon>
        <taxon>Mycena</taxon>
    </lineage>
</organism>
<keyword evidence="1" id="KW-0472">Membrane</keyword>
<keyword evidence="1" id="KW-0812">Transmembrane</keyword>
<accession>A0AAD7I481</accession>
<evidence type="ECO:0000313" key="2">
    <source>
        <dbReference type="EMBL" id="KAJ7734644.1"/>
    </source>
</evidence>
<dbReference type="EMBL" id="JARKIB010000131">
    <property type="protein sequence ID" value="KAJ7734644.1"/>
    <property type="molecule type" value="Genomic_DNA"/>
</dbReference>
<evidence type="ECO:0000256" key="1">
    <source>
        <dbReference type="SAM" id="Phobius"/>
    </source>
</evidence>
<evidence type="ECO:0000313" key="3">
    <source>
        <dbReference type="Proteomes" id="UP001215598"/>
    </source>
</evidence>